<keyword evidence="4 5" id="KW-0720">Serine protease</keyword>
<evidence type="ECO:0000256" key="3">
    <source>
        <dbReference type="ARBA" id="ARBA00022801"/>
    </source>
</evidence>
<dbReference type="GO" id="GO:0007165">
    <property type="term" value="P:signal transduction"/>
    <property type="evidence" value="ECO:0007669"/>
    <property type="project" value="TreeGrafter"/>
</dbReference>
<feature type="signal peptide" evidence="6">
    <location>
        <begin position="1"/>
        <end position="27"/>
    </location>
</feature>
<accession>H6RGA1</accession>
<dbReference type="Pfam" id="PF17820">
    <property type="entry name" value="PDZ_6"/>
    <property type="match status" value="1"/>
</dbReference>
<comment type="similarity">
    <text evidence="1 5">Belongs to the peptidase S41A family.</text>
</comment>
<evidence type="ECO:0000256" key="1">
    <source>
        <dbReference type="ARBA" id="ARBA00009179"/>
    </source>
</evidence>
<dbReference type="InterPro" id="IPR029045">
    <property type="entry name" value="ClpP/crotonase-like_dom_sf"/>
</dbReference>
<dbReference type="InterPro" id="IPR036034">
    <property type="entry name" value="PDZ_sf"/>
</dbReference>
<dbReference type="GO" id="GO:0006508">
    <property type="term" value="P:proteolysis"/>
    <property type="evidence" value="ECO:0007669"/>
    <property type="project" value="UniProtKB-KW"/>
</dbReference>
<feature type="chain" id="PRO_5003605956" evidence="6">
    <location>
        <begin position="28"/>
        <end position="561"/>
    </location>
</feature>
<gene>
    <name evidence="8" type="ORF">VIS_S3CHB70023</name>
</gene>
<dbReference type="InterPro" id="IPR001478">
    <property type="entry name" value="PDZ"/>
</dbReference>
<organism evidence="8">
    <name type="scientific">uncultured Flavobacteriia bacterium</name>
    <dbReference type="NCBI Taxonomy" id="212695"/>
    <lineage>
        <taxon>Bacteria</taxon>
        <taxon>Pseudomonadati</taxon>
        <taxon>Bacteroidota</taxon>
        <taxon>Flavobacteriia</taxon>
        <taxon>environmental samples</taxon>
    </lineage>
</organism>
<evidence type="ECO:0000256" key="2">
    <source>
        <dbReference type="ARBA" id="ARBA00022670"/>
    </source>
</evidence>
<dbReference type="Pfam" id="PF03572">
    <property type="entry name" value="Peptidase_S41"/>
    <property type="match status" value="1"/>
</dbReference>
<keyword evidence="6" id="KW-0732">Signal</keyword>
<name>H6RGA1_9BACT</name>
<dbReference type="EMBL" id="FO117597">
    <property type="protein sequence ID" value="CCG00062.1"/>
    <property type="molecule type" value="Genomic_DNA"/>
</dbReference>
<dbReference type="GO" id="GO:0004175">
    <property type="term" value="F:endopeptidase activity"/>
    <property type="evidence" value="ECO:0007669"/>
    <property type="project" value="TreeGrafter"/>
</dbReference>
<dbReference type="PANTHER" id="PTHR32060">
    <property type="entry name" value="TAIL-SPECIFIC PROTEASE"/>
    <property type="match status" value="1"/>
</dbReference>
<dbReference type="InterPro" id="IPR041489">
    <property type="entry name" value="PDZ_6"/>
</dbReference>
<dbReference type="CDD" id="cd06782">
    <property type="entry name" value="cpPDZ_CPP-like"/>
    <property type="match status" value="1"/>
</dbReference>
<feature type="domain" description="PDZ" evidence="7">
    <location>
        <begin position="101"/>
        <end position="157"/>
    </location>
</feature>
<dbReference type="InterPro" id="IPR004447">
    <property type="entry name" value="Peptidase_S41A"/>
</dbReference>
<dbReference type="SMART" id="SM00228">
    <property type="entry name" value="PDZ"/>
    <property type="match status" value="1"/>
</dbReference>
<dbReference type="Gene3D" id="2.30.42.10">
    <property type="match status" value="1"/>
</dbReference>
<dbReference type="SMART" id="SM00245">
    <property type="entry name" value="TSPc"/>
    <property type="match status" value="1"/>
</dbReference>
<proteinExistence type="inferred from homology"/>
<reference evidence="8" key="2">
    <citation type="submission" date="2012-02" db="EMBL/GenBank/DDBJ databases">
        <authorList>
            <person name="Genoscope - CEA"/>
        </authorList>
    </citation>
    <scope>NUCLEOTIDE SEQUENCE</scope>
</reference>
<dbReference type="PROSITE" id="PS50106">
    <property type="entry name" value="PDZ"/>
    <property type="match status" value="1"/>
</dbReference>
<dbReference type="NCBIfam" id="TIGR00225">
    <property type="entry name" value="prc"/>
    <property type="match status" value="1"/>
</dbReference>
<evidence type="ECO:0000313" key="8">
    <source>
        <dbReference type="EMBL" id="CCG00062.1"/>
    </source>
</evidence>
<evidence type="ECO:0000256" key="5">
    <source>
        <dbReference type="RuleBase" id="RU004404"/>
    </source>
</evidence>
<dbReference type="Gene3D" id="3.30.750.44">
    <property type="match status" value="1"/>
</dbReference>
<protein>
    <submittedName>
        <fullName evidence="8">Peptidase, PDZ and S41 family</fullName>
    </submittedName>
</protein>
<dbReference type="SUPFAM" id="SSF52096">
    <property type="entry name" value="ClpP/crotonase"/>
    <property type="match status" value="1"/>
</dbReference>
<dbReference type="InterPro" id="IPR005151">
    <property type="entry name" value="Tail-specific_protease"/>
</dbReference>
<dbReference type="SUPFAM" id="SSF50156">
    <property type="entry name" value="PDZ domain-like"/>
    <property type="match status" value="1"/>
</dbReference>
<dbReference type="AlphaFoldDB" id="H6RGA1"/>
<keyword evidence="2 5" id="KW-0645">Protease</keyword>
<dbReference type="PANTHER" id="PTHR32060:SF30">
    <property type="entry name" value="CARBOXY-TERMINAL PROCESSING PROTEASE CTPA"/>
    <property type="match status" value="1"/>
</dbReference>
<dbReference type="GO" id="GO:0030288">
    <property type="term" value="C:outer membrane-bounded periplasmic space"/>
    <property type="evidence" value="ECO:0007669"/>
    <property type="project" value="TreeGrafter"/>
</dbReference>
<sequence>MKTGIMIILKKMRWILLVFLSASIGIAATSANTEYFEISKNLEIFATLYKELNSYYVDDIDPNEFMQEGIDAMLKSLDPYTNYYSEAEIENYRFETTGKYGGIGSLIKKDDDFIVISEPYENYPADKAGLIAGDKIVSVDGNSVKGKSSSEVSKFLKGEPGTTISVDILRPLADGSDQSLTLEITREEVKVKNVPFYGMVQDGIGYIKLGNFTQQASKEVKDAFKALKNDNPELKGLVLDVRGNPGGLLHESVNITNIFINKSELVVFTKGKVEEWDKEFKTINEPIDTEIPLVVLTNRGSASASEIVSGAIQDLDRGVVIGQKTFGKGLVQTTRKLTYNTQLKVTTAKYYIPSGRCIQAINYAERDENGAVKRLPDSLKVAFQTKSGRTVYDGGGIDPDILTEVEYLSDITISLGRKDLFFDFATLYRAKYETLHDGKDFRISDVEFDDFVAWLQDKDYDYTTESESLLNEFKEVAEEEEYFEGISTEFEALQTKISHDKKNDLQKQSDEIKRLLENEIVKRYYYREGAIENGFIYDTEVARAVDILNDPNEYKKILSNQ</sequence>
<dbReference type="CDD" id="cd07560">
    <property type="entry name" value="Peptidase_S41_CPP"/>
    <property type="match status" value="1"/>
</dbReference>
<evidence type="ECO:0000256" key="4">
    <source>
        <dbReference type="ARBA" id="ARBA00022825"/>
    </source>
</evidence>
<dbReference type="Gene3D" id="3.90.226.10">
    <property type="entry name" value="2-enoyl-CoA Hydratase, Chain A, domain 1"/>
    <property type="match status" value="1"/>
</dbReference>
<evidence type="ECO:0000256" key="6">
    <source>
        <dbReference type="SAM" id="SignalP"/>
    </source>
</evidence>
<keyword evidence="3 5" id="KW-0378">Hydrolase</keyword>
<reference evidence="8" key="1">
    <citation type="journal article" date="2012" name="Environ. Microbiol.">
        <title>Genomic content of uncultured Bacteroidetes from contrasting oceanic provinces in the North Atlantic Ocean.</title>
        <authorList>
            <person name="Gomez-Pereira P.R."/>
            <person name="Schuler M."/>
            <person name="Fuchs B.M."/>
            <person name="Bennke C."/>
            <person name="Teeling H."/>
            <person name="Waldmann J."/>
            <person name="Richter M."/>
            <person name="Barbe V."/>
            <person name="Bataille E."/>
            <person name="Glockner F.O."/>
            <person name="Amann R."/>
        </authorList>
    </citation>
    <scope>NUCLEOTIDE SEQUENCE</scope>
</reference>
<evidence type="ECO:0000259" key="7">
    <source>
        <dbReference type="PROSITE" id="PS50106"/>
    </source>
</evidence>
<dbReference type="GO" id="GO:0008236">
    <property type="term" value="F:serine-type peptidase activity"/>
    <property type="evidence" value="ECO:0007669"/>
    <property type="project" value="UniProtKB-KW"/>
</dbReference>